<keyword evidence="1" id="KW-1133">Transmembrane helix</keyword>
<keyword evidence="1" id="KW-0812">Transmembrane</keyword>
<accession>A0A4V2UVM6</accession>
<evidence type="ECO:0000256" key="1">
    <source>
        <dbReference type="SAM" id="Phobius"/>
    </source>
</evidence>
<dbReference type="Proteomes" id="UP000294937">
    <property type="component" value="Unassembled WGS sequence"/>
</dbReference>
<sequence length="90" mass="10575">MKGTTAFNLWSYLILSLVALGLIRTLIESPLYVLVPLLIIGVIFLLYKYPPRWLLKITSTPYQPRREQGKLNKKRKRRTFRVIDGNKKPF</sequence>
<dbReference type="AlphaFoldDB" id="A0A4V2UVM6"/>
<evidence type="ECO:0000313" key="2">
    <source>
        <dbReference type="EMBL" id="TCS96407.1"/>
    </source>
</evidence>
<gene>
    <name evidence="2" type="ORF">EDD58_10138</name>
</gene>
<dbReference type="OrthoDB" id="2660621at2"/>
<proteinExistence type="predicted"/>
<comment type="caution">
    <text evidence="2">The sequence shown here is derived from an EMBL/GenBank/DDBJ whole genome shotgun (WGS) entry which is preliminary data.</text>
</comment>
<protein>
    <submittedName>
        <fullName evidence="2">Uncharacterized protein</fullName>
    </submittedName>
</protein>
<feature type="transmembrane region" description="Helical" evidence="1">
    <location>
        <begin position="29"/>
        <end position="47"/>
    </location>
</feature>
<dbReference type="EMBL" id="SMAG01000001">
    <property type="protein sequence ID" value="TCS96407.1"/>
    <property type="molecule type" value="Genomic_DNA"/>
</dbReference>
<dbReference type="RefSeq" id="WP_131922829.1">
    <property type="nucleotide sequence ID" value="NZ_SMAG01000001.1"/>
</dbReference>
<feature type="transmembrane region" description="Helical" evidence="1">
    <location>
        <begin position="7"/>
        <end position="23"/>
    </location>
</feature>
<keyword evidence="1" id="KW-0472">Membrane</keyword>
<evidence type="ECO:0000313" key="3">
    <source>
        <dbReference type="Proteomes" id="UP000294937"/>
    </source>
</evidence>
<name>A0A4V2UVM6_9BACL</name>
<keyword evidence="3" id="KW-1185">Reference proteome</keyword>
<organism evidence="2 3">
    <name type="scientific">Hazenella coriacea</name>
    <dbReference type="NCBI Taxonomy" id="1179467"/>
    <lineage>
        <taxon>Bacteria</taxon>
        <taxon>Bacillati</taxon>
        <taxon>Bacillota</taxon>
        <taxon>Bacilli</taxon>
        <taxon>Bacillales</taxon>
        <taxon>Thermoactinomycetaceae</taxon>
        <taxon>Hazenella</taxon>
    </lineage>
</organism>
<reference evidence="2 3" key="1">
    <citation type="submission" date="2019-03" db="EMBL/GenBank/DDBJ databases">
        <title>Genomic Encyclopedia of Type Strains, Phase IV (KMG-IV): sequencing the most valuable type-strain genomes for metagenomic binning, comparative biology and taxonomic classification.</title>
        <authorList>
            <person name="Goeker M."/>
        </authorList>
    </citation>
    <scope>NUCLEOTIDE SEQUENCE [LARGE SCALE GENOMIC DNA]</scope>
    <source>
        <strain evidence="2 3">DSM 45707</strain>
    </source>
</reference>